<reference evidence="1 2" key="1">
    <citation type="submission" date="2016-06" db="EMBL/GenBank/DDBJ databases">
        <title>Evolution of pathogenesis and genome organization in the Tremellales.</title>
        <authorList>
            <person name="Cuomo C."/>
            <person name="Litvintseva A."/>
            <person name="Heitman J."/>
            <person name="Chen Y."/>
            <person name="Sun S."/>
            <person name="Springer D."/>
            <person name="Dromer F."/>
            <person name="Young S."/>
            <person name="Zeng Q."/>
            <person name="Chapman S."/>
            <person name="Gujja S."/>
            <person name="Saif S."/>
            <person name="Birren B."/>
        </authorList>
    </citation>
    <scope>NUCLEOTIDE SEQUENCE [LARGE SCALE GENOMIC DNA]</scope>
    <source>
        <strain evidence="1 2">CBS 7118</strain>
    </source>
</reference>
<accession>A0A1E3K5Y4</accession>
<sequence>MSSASKVAHTKDILHIIFSHLSDNKDLPSLLRTSPLFFGLIAQKLYRSLPISNVLNPLLGVDAGGRGGPYGKTKLLELVQTVIVERAPLPVGHSVWANWYKRIPPLPAVETVIIHPADKTARQQGGADKTLPNDALIERLCRDASRLHLSTPFYTARAKGFQSMPSLPCVKTLVVMAHAGEFTEVKYVVGKLTYGPWNHGRKEYPPCLNIKAVHILLWGDLVNPGAGFLWLTGSTNELLGNKILHDLCEIVENFGTRFSINELWLYNADTILERLSEWTKSRKVDDIKAKVEIKFAEEMKTSAEVWGMPEEAAKAQVFWRTGHEFLEAFCDMPA</sequence>
<keyword evidence="2" id="KW-1185">Reference proteome</keyword>
<dbReference type="Proteomes" id="UP000094819">
    <property type="component" value="Unassembled WGS sequence"/>
</dbReference>
<evidence type="ECO:0008006" key="3">
    <source>
        <dbReference type="Google" id="ProtNLM"/>
    </source>
</evidence>
<protein>
    <recommendedName>
        <fullName evidence="3">F-box domain-containing protein</fullName>
    </recommendedName>
</protein>
<proteinExistence type="predicted"/>
<evidence type="ECO:0000313" key="2">
    <source>
        <dbReference type="Proteomes" id="UP000094819"/>
    </source>
</evidence>
<dbReference type="AlphaFoldDB" id="A0A1E3K5Y4"/>
<comment type="caution">
    <text evidence="1">The sequence shown here is derived from an EMBL/GenBank/DDBJ whole genome shotgun (WGS) entry which is preliminary data.</text>
</comment>
<dbReference type="GeneID" id="30189286"/>
<gene>
    <name evidence="1" type="ORF">L198_00071</name>
</gene>
<dbReference type="RefSeq" id="XP_019035203.1">
    <property type="nucleotide sequence ID" value="XM_019172261.1"/>
</dbReference>
<dbReference type="EMBL" id="AWGH01000001">
    <property type="protein sequence ID" value="ODO08346.1"/>
    <property type="molecule type" value="Genomic_DNA"/>
</dbReference>
<organism evidence="1 2">
    <name type="scientific">Cryptococcus wingfieldii CBS 7118</name>
    <dbReference type="NCBI Taxonomy" id="1295528"/>
    <lineage>
        <taxon>Eukaryota</taxon>
        <taxon>Fungi</taxon>
        <taxon>Dikarya</taxon>
        <taxon>Basidiomycota</taxon>
        <taxon>Agaricomycotina</taxon>
        <taxon>Tremellomycetes</taxon>
        <taxon>Tremellales</taxon>
        <taxon>Cryptococcaceae</taxon>
        <taxon>Cryptococcus</taxon>
    </lineage>
</organism>
<name>A0A1E3K5Y4_9TREE</name>
<evidence type="ECO:0000313" key="1">
    <source>
        <dbReference type="EMBL" id="ODO08346.1"/>
    </source>
</evidence>